<accession>A0A7E4VRG6</accession>
<reference evidence="3" key="2">
    <citation type="submission" date="2020-10" db="UniProtKB">
        <authorList>
            <consortium name="WormBaseParasite"/>
        </authorList>
    </citation>
    <scope>IDENTIFICATION</scope>
</reference>
<feature type="chain" id="PRO_5029016796" evidence="1">
    <location>
        <begin position="28"/>
        <end position="113"/>
    </location>
</feature>
<evidence type="ECO:0000313" key="2">
    <source>
        <dbReference type="Proteomes" id="UP000492821"/>
    </source>
</evidence>
<keyword evidence="2" id="KW-1185">Reference proteome</keyword>
<keyword evidence="1" id="KW-0732">Signal</keyword>
<proteinExistence type="predicted"/>
<dbReference type="Proteomes" id="UP000492821">
    <property type="component" value="Unassembled WGS sequence"/>
</dbReference>
<protein>
    <submittedName>
        <fullName evidence="3">AAI domain-containing protein</fullName>
    </submittedName>
</protein>
<reference evidence="2" key="1">
    <citation type="journal article" date="2013" name="Genetics">
        <title>The draft genome and transcriptome of Panagrellus redivivus are shaped by the harsh demands of a free-living lifestyle.</title>
        <authorList>
            <person name="Srinivasan J."/>
            <person name="Dillman A.R."/>
            <person name="Macchietto M.G."/>
            <person name="Heikkinen L."/>
            <person name="Lakso M."/>
            <person name="Fracchia K.M."/>
            <person name="Antoshechkin I."/>
            <person name="Mortazavi A."/>
            <person name="Wong G."/>
            <person name="Sternberg P.W."/>
        </authorList>
    </citation>
    <scope>NUCLEOTIDE SEQUENCE [LARGE SCALE GENOMIC DNA]</scope>
    <source>
        <strain evidence="2">MT8872</strain>
    </source>
</reference>
<evidence type="ECO:0000313" key="3">
    <source>
        <dbReference type="WBParaSite" id="Pan_g23243.t1"/>
    </source>
</evidence>
<evidence type="ECO:0000256" key="1">
    <source>
        <dbReference type="SAM" id="SignalP"/>
    </source>
</evidence>
<organism evidence="2 3">
    <name type="scientific">Panagrellus redivivus</name>
    <name type="common">Microworm</name>
    <dbReference type="NCBI Taxonomy" id="6233"/>
    <lineage>
        <taxon>Eukaryota</taxon>
        <taxon>Metazoa</taxon>
        <taxon>Ecdysozoa</taxon>
        <taxon>Nematoda</taxon>
        <taxon>Chromadorea</taxon>
        <taxon>Rhabditida</taxon>
        <taxon>Tylenchina</taxon>
        <taxon>Panagrolaimomorpha</taxon>
        <taxon>Panagrolaimoidea</taxon>
        <taxon>Panagrolaimidae</taxon>
        <taxon>Panagrellus</taxon>
    </lineage>
</organism>
<dbReference type="WBParaSite" id="Pan_g23243.t1">
    <property type="protein sequence ID" value="Pan_g23243.t1"/>
    <property type="gene ID" value="Pan_g23243"/>
</dbReference>
<dbReference type="AlphaFoldDB" id="A0A7E4VRG6"/>
<feature type="signal peptide" evidence="1">
    <location>
        <begin position="1"/>
        <end position="27"/>
    </location>
</feature>
<sequence>MHTSARKWHHIAVFLIGLTVLPQYSKCGIDSVAIFVQTYENHFDPELKDVAKCKELINQCLAFRRILGCGRLCKRINNDPVNPCRRFVEPCFGIPLEMYVAMRQFDDNDYESY</sequence>
<name>A0A7E4VRG6_PANRE</name>